<dbReference type="HOGENOM" id="CLU_013560_5_2_0"/>
<protein>
    <submittedName>
        <fullName evidence="4">Putative epimerase/dehydratase WbiI</fullName>
    </submittedName>
</protein>
<keyword evidence="2" id="KW-1133">Transmembrane helix</keyword>
<evidence type="ECO:0000259" key="3">
    <source>
        <dbReference type="Pfam" id="PF02719"/>
    </source>
</evidence>
<feature type="transmembrane region" description="Helical" evidence="2">
    <location>
        <begin position="39"/>
        <end position="58"/>
    </location>
</feature>
<dbReference type="CDD" id="cd05237">
    <property type="entry name" value="UDP_invert_4-6DH_SDR_e"/>
    <property type="match status" value="1"/>
</dbReference>
<feature type="domain" description="Polysaccharide biosynthesis protein CapD-like" evidence="3">
    <location>
        <begin position="277"/>
        <end position="561"/>
    </location>
</feature>
<reference evidence="5" key="1">
    <citation type="submission" date="2010-03" db="EMBL/GenBank/DDBJ databases">
        <title>The genome sequence of Thermus scotoductus SA-01.</title>
        <authorList>
            <person name="Gounder K."/>
            <person name="Liesegang H."/>
            <person name="Brzuszkiewicz E."/>
            <person name="Wollherr A."/>
            <person name="Daniel R."/>
            <person name="Gottschalk G."/>
            <person name="van Heerden E."/>
            <person name="Litthauer D."/>
        </authorList>
    </citation>
    <scope>NUCLEOTIDE SEQUENCE [LARGE SCALE GENOMIC DNA]</scope>
    <source>
        <strain evidence="5">ATCC 700910 / SA-01</strain>
    </source>
</reference>
<feature type="transmembrane region" description="Helical" evidence="2">
    <location>
        <begin position="101"/>
        <end position="120"/>
    </location>
</feature>
<dbReference type="Proteomes" id="UP000008087">
    <property type="component" value="Chromosome"/>
</dbReference>
<sequence>MRGAIKFLLDLALWTLAAPLAMALRLEGLPSPYWEATWVYTLLGIPVKALLIALFGLHRQAWSRVGVRDLVRLGTAVGLGGAVLLAFAVVLRAYLPMPRSVPLIAMVLAFLLLGGVRLGVRLYWEGKRGKGVQGTRVLVVGAGEAGSMVVREMLRHPEAGLYPVGFLDDDPNKRGQTIAGVRVMGTLEALPQVARALEVEEVLVAIPSAPGSVVRKVVELSRAAGVRYRILPGVYEILSGRVGISQIREVRLEDLLRREPVRLNLEEIAGYLEGRVVLVTGAGGSIGSELVRQVARFHPEQVVLLGRGENSLFLLEKELEASWPDLKYKVVVADVRDLERLRRVFQLYRPQVVFHAAAHKHVPLMETNPDEAIFNNVRGTQNVVELCLEFGVERLVNISTDKAVNPTSVMGASKRVAEQVVAWGASRAASGQVFVSVRFGNVLGSRGSVVPVFLEQIKRGGPVTVTHPEMRRYFMTIPEAAQLVLQAGGMGENGDVYILDMGEPVRILDLAKDLIRLVGLEPYRDIDIVFTGVRPGEKLFEELLTAEEGTEASRHEKIWVARKSQVPPEFPHLLEELYRAARQGESLLVRQTLRRLVPSYQPEGQT</sequence>
<dbReference type="Pfam" id="PF13727">
    <property type="entry name" value="CoA_binding_3"/>
    <property type="match status" value="1"/>
</dbReference>
<dbReference type="EMBL" id="CP001962">
    <property type="protein sequence ID" value="ADW20940.1"/>
    <property type="molecule type" value="Genomic_DNA"/>
</dbReference>
<evidence type="ECO:0000313" key="4">
    <source>
        <dbReference type="EMBL" id="ADW20940.1"/>
    </source>
</evidence>
<proteinExistence type="inferred from homology"/>
<dbReference type="InterPro" id="IPR003869">
    <property type="entry name" value="Polysac_CapD-like"/>
</dbReference>
<evidence type="ECO:0000313" key="5">
    <source>
        <dbReference type="Proteomes" id="UP000008087"/>
    </source>
</evidence>
<dbReference type="RefSeq" id="WP_015716225.1">
    <property type="nucleotide sequence ID" value="NC_014974.1"/>
</dbReference>
<dbReference type="Gene3D" id="3.40.50.720">
    <property type="entry name" value="NAD(P)-binding Rossmann-like Domain"/>
    <property type="match status" value="2"/>
</dbReference>
<dbReference type="AlphaFoldDB" id="E8PKG8"/>
<dbReference type="SUPFAM" id="SSF51735">
    <property type="entry name" value="NAD(P)-binding Rossmann-fold domains"/>
    <property type="match status" value="2"/>
</dbReference>
<dbReference type="KEGG" id="tsc:TSC_c03010"/>
<evidence type="ECO:0000256" key="1">
    <source>
        <dbReference type="ARBA" id="ARBA00007430"/>
    </source>
</evidence>
<dbReference type="InterPro" id="IPR051203">
    <property type="entry name" value="Polysaccharide_Synthase-Rel"/>
</dbReference>
<dbReference type="PANTHER" id="PTHR43318">
    <property type="entry name" value="UDP-N-ACETYLGLUCOSAMINE 4,6-DEHYDRATASE"/>
    <property type="match status" value="1"/>
</dbReference>
<name>E8PKG8_THESS</name>
<feature type="transmembrane region" description="Helical" evidence="2">
    <location>
        <begin position="70"/>
        <end position="95"/>
    </location>
</feature>
<dbReference type="eggNOG" id="COG1086">
    <property type="taxonomic scope" value="Bacteria"/>
</dbReference>
<dbReference type="Pfam" id="PF02719">
    <property type="entry name" value="Polysacc_synt_2"/>
    <property type="match status" value="1"/>
</dbReference>
<gene>
    <name evidence="4" type="ordered locus">TSC_c03010</name>
</gene>
<organism evidence="4 5">
    <name type="scientific">Thermus scotoductus (strain ATCC 700910 / SA-01)</name>
    <dbReference type="NCBI Taxonomy" id="743525"/>
    <lineage>
        <taxon>Bacteria</taxon>
        <taxon>Thermotogati</taxon>
        <taxon>Deinococcota</taxon>
        <taxon>Deinococci</taxon>
        <taxon>Thermales</taxon>
        <taxon>Thermaceae</taxon>
        <taxon>Thermus</taxon>
    </lineage>
</organism>
<keyword evidence="2" id="KW-0472">Membrane</keyword>
<evidence type="ECO:0000256" key="2">
    <source>
        <dbReference type="SAM" id="Phobius"/>
    </source>
</evidence>
<reference evidence="4 5" key="2">
    <citation type="journal article" date="2011" name="BMC Genomics">
        <title>Sequence of the hyperplastic genome of the naturally competent Thermus scotoductus SA-01.</title>
        <authorList>
            <person name="Gounder K."/>
            <person name="Brzuszkiewicz E."/>
            <person name="Liesegang H."/>
            <person name="Wollherr A."/>
            <person name="Daniel R."/>
            <person name="Gottschalk G."/>
            <person name="Reva O."/>
            <person name="Kumwenda B."/>
            <person name="Srivastava M."/>
            <person name="Bricio C."/>
            <person name="Berenguer J."/>
            <person name="van Heerden E."/>
            <person name="Litthauer D."/>
        </authorList>
    </citation>
    <scope>NUCLEOTIDE SEQUENCE [LARGE SCALE GENOMIC DNA]</scope>
    <source>
        <strain evidence="5">ATCC 700910 / SA-01</strain>
    </source>
</reference>
<dbReference type="InterPro" id="IPR036291">
    <property type="entry name" value="NAD(P)-bd_dom_sf"/>
</dbReference>
<accession>E8PKG8</accession>
<dbReference type="STRING" id="743525.TSC_c03010"/>
<comment type="similarity">
    <text evidence="1">Belongs to the polysaccharide synthase family.</text>
</comment>
<dbReference type="PANTHER" id="PTHR43318:SF1">
    <property type="entry name" value="POLYSACCHARIDE BIOSYNTHESIS PROTEIN EPSC-RELATED"/>
    <property type="match status" value="1"/>
</dbReference>
<keyword evidence="2" id="KW-0812">Transmembrane</keyword>